<evidence type="ECO:0000256" key="1">
    <source>
        <dbReference type="ARBA" id="ARBA00022723"/>
    </source>
</evidence>
<keyword evidence="4" id="KW-1185">Reference proteome</keyword>
<evidence type="ECO:0000313" key="4">
    <source>
        <dbReference type="Proteomes" id="UP000234331"/>
    </source>
</evidence>
<evidence type="ECO:0000313" key="3">
    <source>
        <dbReference type="EMBL" id="SNQ45822.1"/>
    </source>
</evidence>
<reference evidence="3 4" key="1">
    <citation type="submission" date="2017-06" db="EMBL/GenBank/DDBJ databases">
        <authorList>
            <person name="Kim H.J."/>
            <person name="Triplett B.A."/>
        </authorList>
    </citation>
    <scope>NUCLEOTIDE SEQUENCE [LARGE SCALE GENOMIC DNA]</scope>
    <source>
        <strain evidence="3">FRACA_ARgP5</strain>
    </source>
</reference>
<protein>
    <submittedName>
        <fullName evidence="3">5-oxopent-3-ene-1,2,5-tricarboxylate decarboxylase</fullName>
    </submittedName>
</protein>
<dbReference type="Pfam" id="PF01557">
    <property type="entry name" value="FAA_hydrolase"/>
    <property type="match status" value="1"/>
</dbReference>
<dbReference type="PANTHER" id="PTHR11820:SF7">
    <property type="entry name" value="ACYLPYRUVASE FAHD1, MITOCHONDRIAL"/>
    <property type="match status" value="1"/>
</dbReference>
<dbReference type="Gene3D" id="3.90.850.10">
    <property type="entry name" value="Fumarylacetoacetase-like, C-terminal domain"/>
    <property type="match status" value="1"/>
</dbReference>
<accession>A0A2I2KJH5</accession>
<evidence type="ECO:0000259" key="2">
    <source>
        <dbReference type="Pfam" id="PF01557"/>
    </source>
</evidence>
<dbReference type="RefSeq" id="WP_101829947.1">
    <property type="nucleotide sequence ID" value="NZ_FZMO01000017.1"/>
</dbReference>
<dbReference type="PANTHER" id="PTHR11820">
    <property type="entry name" value="ACYLPYRUVASE"/>
    <property type="match status" value="1"/>
</dbReference>
<keyword evidence="1" id="KW-0479">Metal-binding</keyword>
<organism evidence="3 4">
    <name type="scientific">Frankia canadensis</name>
    <dbReference type="NCBI Taxonomy" id="1836972"/>
    <lineage>
        <taxon>Bacteria</taxon>
        <taxon>Bacillati</taxon>
        <taxon>Actinomycetota</taxon>
        <taxon>Actinomycetes</taxon>
        <taxon>Frankiales</taxon>
        <taxon>Frankiaceae</taxon>
        <taxon>Frankia</taxon>
    </lineage>
</organism>
<feature type="domain" description="Fumarylacetoacetase-like C-terminal" evidence="2">
    <location>
        <begin position="84"/>
        <end position="274"/>
    </location>
</feature>
<gene>
    <name evidence="3" type="ORF">FRACA_1130017</name>
</gene>
<dbReference type="OrthoDB" id="9805307at2"/>
<dbReference type="InterPro" id="IPR036663">
    <property type="entry name" value="Fumarylacetoacetase_C_sf"/>
</dbReference>
<sequence>MRIARYDGGRIGLVDGEEIVEVTDLSPVPLGSWPPVTEIALYARFDQLRPELERRLATGARVALASVRLESPVGWPHQLLAYPANYQAHREEMNSPNRADKNGFFLKATSSLSGPRDPIVLPELADREVHHECELAIVIGRRGRHVSREDALDHILGYSCLIDVTVRGTEERVMRKSYDTFTPLGPWIVTRDEIPDPDDLDLWLLVNGEVRQRANTRDLLVDVRGMIELATSVTTLEPGDVIATGTPSGVGPIRPGDEVRIHVAGVGEMTVAVVQGRGGSNIAFEYAARTAAGGGR</sequence>
<dbReference type="SUPFAM" id="SSF56529">
    <property type="entry name" value="FAH"/>
    <property type="match status" value="1"/>
</dbReference>
<dbReference type="AlphaFoldDB" id="A0A2I2KJH5"/>
<name>A0A2I2KJH5_9ACTN</name>
<dbReference type="Proteomes" id="UP000234331">
    <property type="component" value="Unassembled WGS sequence"/>
</dbReference>
<dbReference type="EMBL" id="FZMO01000017">
    <property type="protein sequence ID" value="SNQ45822.1"/>
    <property type="molecule type" value="Genomic_DNA"/>
</dbReference>
<dbReference type="GO" id="GO:0018773">
    <property type="term" value="F:acetylpyruvate hydrolase activity"/>
    <property type="evidence" value="ECO:0007669"/>
    <property type="project" value="TreeGrafter"/>
</dbReference>
<proteinExistence type="predicted"/>
<dbReference type="InterPro" id="IPR011234">
    <property type="entry name" value="Fumarylacetoacetase-like_C"/>
</dbReference>
<dbReference type="GO" id="GO:0046872">
    <property type="term" value="F:metal ion binding"/>
    <property type="evidence" value="ECO:0007669"/>
    <property type="project" value="UniProtKB-KW"/>
</dbReference>